<keyword evidence="1" id="KW-0472">Membrane</keyword>
<feature type="transmembrane region" description="Helical" evidence="1">
    <location>
        <begin position="426"/>
        <end position="454"/>
    </location>
</feature>
<dbReference type="InterPro" id="IPR027463">
    <property type="entry name" value="AcrB_DN_DC_subdom"/>
</dbReference>
<feature type="transmembrane region" description="Helical" evidence="1">
    <location>
        <begin position="911"/>
        <end position="931"/>
    </location>
</feature>
<dbReference type="PATRIC" id="fig|706587.4.peg.6081"/>
<feature type="transmembrane region" description="Helical" evidence="1">
    <location>
        <begin position="885"/>
        <end position="905"/>
    </location>
</feature>
<dbReference type="Proteomes" id="UP000006055">
    <property type="component" value="Chromosome"/>
</dbReference>
<dbReference type="Gene3D" id="3.30.2090.10">
    <property type="entry name" value="Multidrug efflux transporter AcrB TolC docking domain, DN and DC subdomains"/>
    <property type="match status" value="2"/>
</dbReference>
<feature type="transmembrane region" description="Helical" evidence="1">
    <location>
        <begin position="962"/>
        <end position="982"/>
    </location>
</feature>
<dbReference type="eggNOG" id="COG0841">
    <property type="taxonomic scope" value="Bacteria"/>
</dbReference>
<protein>
    <submittedName>
        <fullName evidence="2">Cation/multidrug efflux pump</fullName>
    </submittedName>
</protein>
<keyword evidence="1" id="KW-0812">Transmembrane</keyword>
<dbReference type="GO" id="GO:0042910">
    <property type="term" value="F:xenobiotic transmembrane transporter activity"/>
    <property type="evidence" value="ECO:0007669"/>
    <property type="project" value="TreeGrafter"/>
</dbReference>
<feature type="transmembrane region" description="Helical" evidence="1">
    <location>
        <begin position="338"/>
        <end position="357"/>
    </location>
</feature>
<dbReference type="GO" id="GO:0005886">
    <property type="term" value="C:plasma membrane"/>
    <property type="evidence" value="ECO:0007669"/>
    <property type="project" value="TreeGrafter"/>
</dbReference>
<dbReference type="Gene3D" id="3.30.70.1440">
    <property type="entry name" value="Multidrug efflux transporter AcrB pore domain"/>
    <property type="match status" value="1"/>
</dbReference>
<dbReference type="AlphaFoldDB" id="I4CEJ7"/>
<feature type="transmembrane region" description="Helical" evidence="1">
    <location>
        <begin position="859"/>
        <end position="878"/>
    </location>
</feature>
<feature type="transmembrane region" description="Helical" evidence="1">
    <location>
        <begin position="364"/>
        <end position="384"/>
    </location>
</feature>
<organism evidence="2 3">
    <name type="scientific">Desulfomonile tiedjei (strain ATCC 49306 / DSM 6799 / DCB-1)</name>
    <dbReference type="NCBI Taxonomy" id="706587"/>
    <lineage>
        <taxon>Bacteria</taxon>
        <taxon>Pseudomonadati</taxon>
        <taxon>Thermodesulfobacteriota</taxon>
        <taxon>Desulfomonilia</taxon>
        <taxon>Desulfomonilales</taxon>
        <taxon>Desulfomonilaceae</taxon>
        <taxon>Desulfomonile</taxon>
    </lineage>
</organism>
<dbReference type="PANTHER" id="PTHR32063">
    <property type="match status" value="1"/>
</dbReference>
<proteinExistence type="predicted"/>
<gene>
    <name evidence="2" type="ordered locus">Desti_5401</name>
</gene>
<dbReference type="Pfam" id="PF00873">
    <property type="entry name" value="ACR_tran"/>
    <property type="match status" value="1"/>
</dbReference>
<dbReference type="PRINTS" id="PR00702">
    <property type="entry name" value="ACRIFLAVINRP"/>
</dbReference>
<evidence type="ECO:0000313" key="2">
    <source>
        <dbReference type="EMBL" id="AFM27988.1"/>
    </source>
</evidence>
<dbReference type="STRING" id="706587.Desti_5401"/>
<name>I4CEJ7_DESTA</name>
<evidence type="ECO:0000313" key="3">
    <source>
        <dbReference type="Proteomes" id="UP000006055"/>
    </source>
</evidence>
<keyword evidence="3" id="KW-1185">Reference proteome</keyword>
<accession>I4CEJ7</accession>
<dbReference type="Gene3D" id="3.30.70.1320">
    <property type="entry name" value="Multidrug efflux transporter AcrB pore domain like"/>
    <property type="match status" value="1"/>
</dbReference>
<feature type="transmembrane region" description="Helical" evidence="1">
    <location>
        <begin position="466"/>
        <end position="488"/>
    </location>
</feature>
<reference evidence="3" key="1">
    <citation type="submission" date="2012-06" db="EMBL/GenBank/DDBJ databases">
        <title>Complete sequence of chromosome of Desulfomonile tiedjei DSM 6799.</title>
        <authorList>
            <person name="Lucas S."/>
            <person name="Copeland A."/>
            <person name="Lapidus A."/>
            <person name="Glavina del Rio T."/>
            <person name="Dalin E."/>
            <person name="Tice H."/>
            <person name="Bruce D."/>
            <person name="Goodwin L."/>
            <person name="Pitluck S."/>
            <person name="Peters L."/>
            <person name="Ovchinnikova G."/>
            <person name="Zeytun A."/>
            <person name="Lu M."/>
            <person name="Kyrpides N."/>
            <person name="Mavromatis K."/>
            <person name="Ivanova N."/>
            <person name="Brettin T."/>
            <person name="Detter J.C."/>
            <person name="Han C."/>
            <person name="Larimer F."/>
            <person name="Land M."/>
            <person name="Hauser L."/>
            <person name="Markowitz V."/>
            <person name="Cheng J.-F."/>
            <person name="Hugenholtz P."/>
            <person name="Woyke T."/>
            <person name="Wu D."/>
            <person name="Spring S."/>
            <person name="Schroeder M."/>
            <person name="Brambilla E."/>
            <person name="Klenk H.-P."/>
            <person name="Eisen J.A."/>
        </authorList>
    </citation>
    <scope>NUCLEOTIDE SEQUENCE [LARGE SCALE GENOMIC DNA]</scope>
    <source>
        <strain evidence="3">ATCC 49306 / DSM 6799 / DCB-1</strain>
    </source>
</reference>
<evidence type="ECO:0000256" key="1">
    <source>
        <dbReference type="SAM" id="Phobius"/>
    </source>
</evidence>
<dbReference type="InterPro" id="IPR001036">
    <property type="entry name" value="Acrflvin-R"/>
</dbReference>
<dbReference type="Gene3D" id="3.30.70.1430">
    <property type="entry name" value="Multidrug efflux transporter AcrB pore domain"/>
    <property type="match status" value="2"/>
</dbReference>
<sequence>MMTRFNLSAFAVRERAITLFMIIAIMVAGGFAFLHLGRAEDPKFTVKTMTVTAIWPGATAKEMQEQVGDRLEKRLQELEFYDRVETSAYPGMLLMKLQLKDSTPPKDVPDEFYQTRKKLGDEKIYLPQGVIGPILNDEFSDVYFAMYSLEAKGLPHRQLVLEAEALRQRLSRVDGVEKVTILGEQDPKIYVEISYKRLATLGVKATDLFHALRTQNDVTPSGFVDTAGPRVYLRLEGAIDGVEAVKAIPVASGGKLLKIGDVAEVTRGYEDPATKQIRHQGEPSIILALVMKKGFNGLTLGKLLKAEETAIHKELPVGLVLSKVSDQSQVISEAIDEFMIKFAVALAVVMVVSLVTLGFRVGIVVAAAVPLTLAAVFVIMLLTGRDFDRVTLGALIISLGLLVDDAIIAIEMMVVKMEEGLDRIQAATFAWTSTASPMLFGTLVTIAGFLPVGFAKSTAGEYTGNIFWVVAFSLITSWFVAVLFTPYLGVKLLPDIKPVIGGHDAIYATPNYQRFRSIVRRVVDHKWIAGGLTIVLFMLSVVGMGSVEKQFFPNSDRPELIVDVNLPPGSAFAATDRSVKNIEKRIMAEPEAKIVTSYIGHGMPRFILPLNPELPNPAFAQIVVLTEGHAARDALKKKLRQVIEQGAFPEARVWVKQFVFGPPVTFPVLFRVMGPDVDELRRIARDVQAIMAENPNMRDVHLDWGERTPSQRLVLDQDRLRLLGLTPQESALQLQTILNGAPTTQMREGIRSVDVVVRSPGSERHSLENLGNVTLTTRDGRSIPLSQMAHLESRMEDPLLKRYNREPYIAVQGDVVDGVQPPDVTAQILPKLDKLKAALPVGYRIETGGSVDESKKADAALGLLFPPMILLMLIFIMIQVRSFATMFMVFATAPLGLVGAVPTLLVFHQPFGFNAILGLIGLAGIIMRNTLILVDQIHYDKAAGLSDYDAILESTVRRARPVVLTAVAAMLAFIPLTFSSFWGSMAYVLIGGVGVGTILTLLFLPALYAIWFKVKHPHVALKEDSRTRSEELQS</sequence>
<keyword evidence="1" id="KW-1133">Transmembrane helix</keyword>
<dbReference type="SUPFAM" id="SSF82714">
    <property type="entry name" value="Multidrug efflux transporter AcrB TolC docking domain, DN and DC subdomains"/>
    <property type="match status" value="2"/>
</dbReference>
<dbReference type="PANTHER" id="PTHR32063:SF18">
    <property type="entry name" value="CATION EFFLUX SYSTEM PROTEIN"/>
    <property type="match status" value="1"/>
</dbReference>
<feature type="transmembrane region" description="Helical" evidence="1">
    <location>
        <begin position="527"/>
        <end position="547"/>
    </location>
</feature>
<feature type="transmembrane region" description="Helical" evidence="1">
    <location>
        <begin position="390"/>
        <end position="414"/>
    </location>
</feature>
<dbReference type="Gene3D" id="1.20.1640.10">
    <property type="entry name" value="Multidrug efflux transporter AcrB transmembrane domain"/>
    <property type="match status" value="2"/>
</dbReference>
<dbReference type="HOGENOM" id="CLU_002755_1_2_7"/>
<feature type="transmembrane region" description="Helical" evidence="1">
    <location>
        <begin position="988"/>
        <end position="1012"/>
    </location>
</feature>
<dbReference type="SUPFAM" id="SSF82866">
    <property type="entry name" value="Multidrug efflux transporter AcrB transmembrane domain"/>
    <property type="match status" value="2"/>
</dbReference>
<dbReference type="SUPFAM" id="SSF82693">
    <property type="entry name" value="Multidrug efflux transporter AcrB pore domain, PN1, PN2, PC1 and PC2 subdomains"/>
    <property type="match status" value="3"/>
</dbReference>
<dbReference type="KEGG" id="dti:Desti_5401"/>
<dbReference type="EMBL" id="CP003360">
    <property type="protein sequence ID" value="AFM27988.1"/>
    <property type="molecule type" value="Genomic_DNA"/>
</dbReference>